<comment type="caution">
    <text evidence="2">The sequence shown here is derived from an EMBL/GenBank/DDBJ whole genome shotgun (WGS) entry which is preliminary data.</text>
</comment>
<sequence length="61" mass="6964">MTQCYKGGHDFPIEDEYGAYCEEHGVELIRKRPHDELRPPHPLMPRPAADEDEDGQASRAT</sequence>
<organism evidence="2 3">
    <name type="scientific">Streptomyces montanisoli</name>
    <dbReference type="NCBI Taxonomy" id="2798581"/>
    <lineage>
        <taxon>Bacteria</taxon>
        <taxon>Bacillati</taxon>
        <taxon>Actinomycetota</taxon>
        <taxon>Actinomycetes</taxon>
        <taxon>Kitasatosporales</taxon>
        <taxon>Streptomycetaceae</taxon>
        <taxon>Streptomyces</taxon>
    </lineage>
</organism>
<name>A0A940MBE5_9ACTN</name>
<keyword evidence="3" id="KW-1185">Reference proteome</keyword>
<protein>
    <submittedName>
        <fullName evidence="2">Uncharacterized protein</fullName>
    </submittedName>
</protein>
<evidence type="ECO:0000313" key="3">
    <source>
        <dbReference type="Proteomes" id="UP000670475"/>
    </source>
</evidence>
<accession>A0A940MBE5</accession>
<evidence type="ECO:0000256" key="1">
    <source>
        <dbReference type="SAM" id="MobiDB-lite"/>
    </source>
</evidence>
<dbReference type="AlphaFoldDB" id="A0A940MBE5"/>
<evidence type="ECO:0000313" key="2">
    <source>
        <dbReference type="EMBL" id="MBP0459840.1"/>
    </source>
</evidence>
<dbReference type="Proteomes" id="UP000670475">
    <property type="component" value="Unassembled WGS sequence"/>
</dbReference>
<dbReference type="EMBL" id="JAGIQL010000088">
    <property type="protein sequence ID" value="MBP0459840.1"/>
    <property type="molecule type" value="Genomic_DNA"/>
</dbReference>
<gene>
    <name evidence="2" type="ORF">JFN87_20425</name>
</gene>
<dbReference type="RefSeq" id="WP_209341981.1">
    <property type="nucleotide sequence ID" value="NZ_JAGIQL010000088.1"/>
</dbReference>
<reference evidence="2" key="1">
    <citation type="submission" date="2021-03" db="EMBL/GenBank/DDBJ databases">
        <title>Whole genome sequence of Streptomyces bomunensis MMS17-BM035.</title>
        <authorList>
            <person name="Lee J.H."/>
        </authorList>
    </citation>
    <scope>NUCLEOTIDE SEQUENCE</scope>
    <source>
        <strain evidence="2">MMS17-BM035</strain>
    </source>
</reference>
<proteinExistence type="predicted"/>
<feature type="region of interest" description="Disordered" evidence="1">
    <location>
        <begin position="33"/>
        <end position="61"/>
    </location>
</feature>